<gene>
    <name evidence="1" type="ORF">DdX_05157</name>
</gene>
<organism evidence="1 2">
    <name type="scientific">Ditylenchus destructor</name>
    <dbReference type="NCBI Taxonomy" id="166010"/>
    <lineage>
        <taxon>Eukaryota</taxon>
        <taxon>Metazoa</taxon>
        <taxon>Ecdysozoa</taxon>
        <taxon>Nematoda</taxon>
        <taxon>Chromadorea</taxon>
        <taxon>Rhabditida</taxon>
        <taxon>Tylenchina</taxon>
        <taxon>Tylenchomorpha</taxon>
        <taxon>Sphaerularioidea</taxon>
        <taxon>Anguinidae</taxon>
        <taxon>Anguininae</taxon>
        <taxon>Ditylenchus</taxon>
    </lineage>
</organism>
<reference evidence="1" key="1">
    <citation type="submission" date="2022-01" db="EMBL/GenBank/DDBJ databases">
        <title>Genome Sequence Resource for Two Populations of Ditylenchus destructor, the Migratory Endoparasitic Phytonematode.</title>
        <authorList>
            <person name="Zhang H."/>
            <person name="Lin R."/>
            <person name="Xie B."/>
        </authorList>
    </citation>
    <scope>NUCLEOTIDE SEQUENCE</scope>
    <source>
        <strain evidence="1">BazhouSP</strain>
    </source>
</reference>
<dbReference type="Proteomes" id="UP001201812">
    <property type="component" value="Unassembled WGS sequence"/>
</dbReference>
<evidence type="ECO:0000313" key="1">
    <source>
        <dbReference type="EMBL" id="KAI1720907.1"/>
    </source>
</evidence>
<sequence>METFERLRHRKRLSCSGIAFAIHGLDSIGTVLENKLAGQADNNQPWLDTKLKTKIFRRLYARLIEPIDEIADRKFPIGDGQTLVNIISTREAQLLAMAVDDCIPGNRADVANWCESEKLANFMLALHFTRIFYAKFVLSLYPRFNT</sequence>
<proteinExistence type="predicted"/>
<comment type="caution">
    <text evidence="1">The sequence shown here is derived from an EMBL/GenBank/DDBJ whole genome shotgun (WGS) entry which is preliminary data.</text>
</comment>
<protein>
    <submittedName>
        <fullName evidence="1">Uncharacterized protein</fullName>
    </submittedName>
</protein>
<dbReference type="EMBL" id="JAKKPZ010000005">
    <property type="protein sequence ID" value="KAI1720907.1"/>
    <property type="molecule type" value="Genomic_DNA"/>
</dbReference>
<evidence type="ECO:0000313" key="2">
    <source>
        <dbReference type="Proteomes" id="UP001201812"/>
    </source>
</evidence>
<keyword evidence="2" id="KW-1185">Reference proteome</keyword>
<dbReference type="AlphaFoldDB" id="A0AAD4NBA5"/>
<name>A0AAD4NBA5_9BILA</name>
<accession>A0AAD4NBA5</accession>